<dbReference type="Proteomes" id="UP001283361">
    <property type="component" value="Unassembled WGS sequence"/>
</dbReference>
<dbReference type="Pfam" id="PF00041">
    <property type="entry name" value="fn3"/>
    <property type="match status" value="7"/>
</dbReference>
<dbReference type="GO" id="GO:0016020">
    <property type="term" value="C:membrane"/>
    <property type="evidence" value="ECO:0007669"/>
    <property type="project" value="UniProtKB-SubCell"/>
</dbReference>
<dbReference type="SMART" id="SM00060">
    <property type="entry name" value="FN3"/>
    <property type="match status" value="9"/>
</dbReference>
<evidence type="ECO:0000256" key="2">
    <source>
        <dbReference type="SAM" id="MobiDB-lite"/>
    </source>
</evidence>
<feature type="chain" id="PRO_5042025980" description="Fibronectin type-III domain-containing protein" evidence="3">
    <location>
        <begin position="24"/>
        <end position="1219"/>
    </location>
</feature>
<dbReference type="EMBL" id="JAWDGP010001628">
    <property type="protein sequence ID" value="KAK3789741.1"/>
    <property type="molecule type" value="Genomic_DNA"/>
</dbReference>
<dbReference type="PANTHER" id="PTHR46957">
    <property type="entry name" value="CYTOKINE RECEPTOR"/>
    <property type="match status" value="1"/>
</dbReference>
<evidence type="ECO:0000313" key="5">
    <source>
        <dbReference type="EMBL" id="KAK3789741.1"/>
    </source>
</evidence>
<dbReference type="InterPro" id="IPR036116">
    <property type="entry name" value="FN3_sf"/>
</dbReference>
<dbReference type="InterPro" id="IPR003961">
    <property type="entry name" value="FN3_dom"/>
</dbReference>
<dbReference type="InterPro" id="IPR038130">
    <property type="entry name" value="PTN/MK_C_dom_sf"/>
</dbReference>
<feature type="compositionally biased region" description="Basic residues" evidence="2">
    <location>
        <begin position="135"/>
        <end position="175"/>
    </location>
</feature>
<keyword evidence="1" id="KW-0677">Repeat</keyword>
<dbReference type="CDD" id="cd00063">
    <property type="entry name" value="FN3"/>
    <property type="match status" value="9"/>
</dbReference>
<feature type="signal peptide" evidence="3">
    <location>
        <begin position="1"/>
        <end position="23"/>
    </location>
</feature>
<organism evidence="5 6">
    <name type="scientific">Elysia crispata</name>
    <name type="common">lettuce slug</name>
    <dbReference type="NCBI Taxonomy" id="231223"/>
    <lineage>
        <taxon>Eukaryota</taxon>
        <taxon>Metazoa</taxon>
        <taxon>Spiralia</taxon>
        <taxon>Lophotrochozoa</taxon>
        <taxon>Mollusca</taxon>
        <taxon>Gastropoda</taxon>
        <taxon>Heterobranchia</taxon>
        <taxon>Euthyneura</taxon>
        <taxon>Panpulmonata</taxon>
        <taxon>Sacoglossa</taxon>
        <taxon>Placobranchoidea</taxon>
        <taxon>Plakobranchidae</taxon>
        <taxon>Elysia</taxon>
    </lineage>
</organism>
<evidence type="ECO:0000259" key="4">
    <source>
        <dbReference type="PROSITE" id="PS50853"/>
    </source>
</evidence>
<dbReference type="PANTHER" id="PTHR46957:SF3">
    <property type="entry name" value="CYTOKINE RECEPTOR"/>
    <property type="match status" value="1"/>
</dbReference>
<feature type="domain" description="Fibronectin type-III" evidence="4">
    <location>
        <begin position="916"/>
        <end position="1021"/>
    </location>
</feature>
<reference evidence="5" key="1">
    <citation type="journal article" date="2023" name="G3 (Bethesda)">
        <title>A reference genome for the long-term kleptoplast-retaining sea slug Elysia crispata morphotype clarki.</title>
        <authorList>
            <person name="Eastman K.E."/>
            <person name="Pendleton A.L."/>
            <person name="Shaikh M.A."/>
            <person name="Suttiyut T."/>
            <person name="Ogas R."/>
            <person name="Tomko P."/>
            <person name="Gavelis G."/>
            <person name="Widhalm J.R."/>
            <person name="Wisecaver J.H."/>
        </authorList>
    </citation>
    <scope>NUCLEOTIDE SEQUENCE</scope>
    <source>
        <strain evidence="5">ECLA1</strain>
    </source>
</reference>
<feature type="domain" description="Fibronectin type-III" evidence="4">
    <location>
        <begin position="1026"/>
        <end position="1120"/>
    </location>
</feature>
<feature type="domain" description="Fibronectin type-III" evidence="4">
    <location>
        <begin position="378"/>
        <end position="490"/>
    </location>
</feature>
<comment type="caution">
    <text evidence="5">The sequence shown here is derived from an EMBL/GenBank/DDBJ whole genome shotgun (WGS) entry which is preliminary data.</text>
</comment>
<keyword evidence="3" id="KW-0732">Signal</keyword>
<dbReference type="PRINTS" id="PR00014">
    <property type="entry name" value="FNTYPEIII"/>
</dbReference>
<accession>A0AAE1AM92</accession>
<name>A0AAE1AM92_9GAST</name>
<feature type="domain" description="Fibronectin type-III" evidence="4">
    <location>
        <begin position="274"/>
        <end position="371"/>
    </location>
</feature>
<feature type="domain" description="Fibronectin type-III" evidence="4">
    <location>
        <begin position="495"/>
        <end position="592"/>
    </location>
</feature>
<gene>
    <name evidence="5" type="ORF">RRG08_036034</name>
</gene>
<feature type="region of interest" description="Disordered" evidence="2">
    <location>
        <begin position="218"/>
        <end position="273"/>
    </location>
</feature>
<dbReference type="AlphaFoldDB" id="A0AAE1AM92"/>
<dbReference type="Gene3D" id="2.30.90.10">
    <property type="entry name" value="Heparin-binding Growth Factor, Midkine, Chain A- C-terminal Domain"/>
    <property type="match status" value="3"/>
</dbReference>
<protein>
    <recommendedName>
        <fullName evidence="4">Fibronectin type-III domain-containing protein</fullName>
    </recommendedName>
</protein>
<evidence type="ECO:0000256" key="3">
    <source>
        <dbReference type="SAM" id="SignalP"/>
    </source>
</evidence>
<dbReference type="SUPFAM" id="SSF49265">
    <property type="entry name" value="Fibronectin type III"/>
    <property type="match status" value="6"/>
</dbReference>
<dbReference type="Gene3D" id="2.60.40.10">
    <property type="entry name" value="Immunoglobulins"/>
    <property type="match status" value="9"/>
</dbReference>
<feature type="domain" description="Fibronectin type-III" evidence="4">
    <location>
        <begin position="811"/>
        <end position="907"/>
    </location>
</feature>
<feature type="domain" description="Fibronectin type-III" evidence="4">
    <location>
        <begin position="1124"/>
        <end position="1217"/>
    </location>
</feature>
<dbReference type="PROSITE" id="PS50853">
    <property type="entry name" value="FN3"/>
    <property type="match status" value="9"/>
</dbReference>
<sequence>MEVNVRATLLLTVLLLVFGTTLARKDKKARIRCKYDKSSAKWSPCDKTLRLQTKEAKLLKGRKKCPPSRTYSRPCDLGIILINGCKYVQVSDWSSCDNAAKTSTRTLELSFGDTKTCDNNTVESRQCDEKEERRKNRKRGRGSRKKKKMSRKERRRKNRKKRKRLRGKQRKRKKNKQDMNSDCVYKKAVWSKCDLKTGKQKAVQELKLVSNSGDCEKTKVTARPCKGGASRKDKRKKGGQEKDEKDRKKKRKERKKKRKDGKKKKDKDEISQEPPHMTELYVVPYSTFVMVSWQPPQQDEFGLPVPVDGYQIGYGRDFPDVNMVQINASEVTYKIIGLEPGWQYIISIRAYNHMGVGQALYETVMTRIADDAKSVVMPPIGVRPLVLSAHEINVTWVDMSAKEDPNQKREYFLRYRPLSQQQARGSPSTGGTNTAFAAPNFKVQRSEPQQRYSLVAQLRPFTKYEFAVLASDGQRNSTWSMMVWNVTQEAAPSSSPRDLTVIIDPDTPGQVLLTWQPPLEANGVITGYDVSYITSNMDGQPLEQRVQVEGSKLSVTLYTLSPGVTYDFSVNAKNKKGIGPPLRVEDYQLPGDPAPASATLTASRAPNDPRAAMLVWEIPQKVTANILGFVILYTQDLGSQHVDWQVESRLGQALRMAVIEGLEPDTSYHFKVQVHTSIGYGPESNTVLYKTPSAKDKIDMRPIEEPRNLRANVLSSTSVVVSWQDPGMARIYEEDGEESIPPATYTVRYRALDPEPSTLTQVKSPFASLYLLDLEPLTRYEFSVKVHRQGKESPWSQPVVNTTFAADFSQPPLIAEVHGRANSPDVAVLTWQPYLDSKIKEYVVMYTTDRWKLQKQWQQKAAISQNVKQQTFHGLRPETTYYFFVQAMTDLGFGPRSKVVSYTTPKKKKSFFKLKVPEMLRVRIMSSSSAVVNWHDSGGARSMDKGGFDRAGVPRTYTLRYHRINTRSPEYEGYKMIWPTFPSIFLLDLIPGSTYEFQVRVNRGFHHSEWSKVVTNTTLEAAPGSPPQEVRVTMAGDDPTSAMVIWQPPELTHGNITGYQVYYGTKKGKLSTLINLTQSELSYRVQLLKPQKSYHFSVEAWNKKGPGPLAEPVKYRTPRVVGNPPTDVTITPSENPYNAIVNWQPPNPAVKRIKYYTVTYHTEDGKLLTIERVGGSKQTTVLKSLQPSTTYHMRVQAHYRRNAGPQSKTAKYSIPKELL</sequence>
<proteinExistence type="predicted"/>
<dbReference type="InterPro" id="IPR050713">
    <property type="entry name" value="RTP_Phos/Ushers"/>
</dbReference>
<evidence type="ECO:0000256" key="1">
    <source>
        <dbReference type="ARBA" id="ARBA00022737"/>
    </source>
</evidence>
<dbReference type="InterPro" id="IPR013783">
    <property type="entry name" value="Ig-like_fold"/>
</dbReference>
<feature type="region of interest" description="Disordered" evidence="2">
    <location>
        <begin position="128"/>
        <end position="181"/>
    </location>
</feature>
<dbReference type="FunFam" id="2.60.40.10:FF:000028">
    <property type="entry name" value="Neuronal cell adhesion molecule"/>
    <property type="match status" value="1"/>
</dbReference>
<keyword evidence="6" id="KW-1185">Reference proteome</keyword>
<feature type="compositionally biased region" description="Basic residues" evidence="2">
    <location>
        <begin position="247"/>
        <end position="265"/>
    </location>
</feature>
<evidence type="ECO:0000313" key="6">
    <source>
        <dbReference type="Proteomes" id="UP001283361"/>
    </source>
</evidence>
<feature type="domain" description="Fibronectin type-III" evidence="4">
    <location>
        <begin position="594"/>
        <end position="694"/>
    </location>
</feature>
<feature type="domain" description="Fibronectin type-III" evidence="4">
    <location>
        <begin position="705"/>
        <end position="806"/>
    </location>
</feature>